<feature type="domain" description="Peptidase M56" evidence="2">
    <location>
        <begin position="10"/>
        <end position="253"/>
    </location>
</feature>
<dbReference type="RefSeq" id="WP_092575833.1">
    <property type="nucleotide sequence ID" value="NZ_FOFN01000001.1"/>
</dbReference>
<feature type="transmembrane region" description="Helical" evidence="1">
    <location>
        <begin position="5"/>
        <end position="22"/>
    </location>
</feature>
<sequence>MLLIIIKSCTCLAVFILFYVLFLANTSAHKFKRFYLLGVLFVSILIPFITFTNYAEVPFASNASILVFEDNIETKTSLIDNPDRNYLPIMLWVIYSIGIILFTLRFTMNLKKLFKKIKYSQKQKYNNVNLILLEEKIPPHTFFNYIFLNKKEYDSNKIKNSVLLHEQTHAIQKHSIDIIIIEVIQLIYWFNPLLILLKKHVKLNHEFLADQQVLNNGVDSSEYQNTLLKFSSSTPYSTLVNPINYSSLKKRFKIMKTRTPKSNLFFRFLLLIPLLAFSVYGFSQKQIITKSNSSLSENYTIKEVNLLILSKNNISLNGNPVEFENLNEKVNSINSNLTAKQKQNFLHARIEIKDNQLLNFAKEISDLLSEQCNISTSSIRNIEIDKTSNPYTSPYLNKTIKEAQQILDNQTIDLSPTKNSNSPWKVTVGVNAVGLNNMVLNDVNAPLKNASKEEVDEYNTLAKNFKAKQENKRTVKLNDFSRLYELYDKMSSRQKKAIEPFPSFLSPQKSNEQIIIDMIKNGAVCYLDNRLIAPEKIIKLISDKKSLKVSSEIVERKNHLKFESIM</sequence>
<evidence type="ECO:0000259" key="2">
    <source>
        <dbReference type="Pfam" id="PF05569"/>
    </source>
</evidence>
<reference evidence="3 4" key="1">
    <citation type="submission" date="2016-10" db="EMBL/GenBank/DDBJ databases">
        <authorList>
            <person name="de Groot N.N."/>
        </authorList>
    </citation>
    <scope>NUCLEOTIDE SEQUENCE [LARGE SCALE GENOMIC DNA]</scope>
    <source>
        <strain evidence="3 4">DSM 21035</strain>
    </source>
</reference>
<accession>A0A1H9CAT6</accession>
<evidence type="ECO:0000313" key="3">
    <source>
        <dbReference type="EMBL" id="SEP98264.1"/>
    </source>
</evidence>
<dbReference type="Proteomes" id="UP000198999">
    <property type="component" value="Unassembled WGS sequence"/>
</dbReference>
<feature type="transmembrane region" description="Helical" evidence="1">
    <location>
        <begin position="89"/>
        <end position="108"/>
    </location>
</feature>
<organism evidence="3 4">
    <name type="scientific">Hyunsoonleella jejuensis</name>
    <dbReference type="NCBI Taxonomy" id="419940"/>
    <lineage>
        <taxon>Bacteria</taxon>
        <taxon>Pseudomonadati</taxon>
        <taxon>Bacteroidota</taxon>
        <taxon>Flavobacteriia</taxon>
        <taxon>Flavobacteriales</taxon>
        <taxon>Flavobacteriaceae</taxon>
    </lineage>
</organism>
<dbReference type="AlphaFoldDB" id="A0A1H9CAT6"/>
<feature type="transmembrane region" description="Helical" evidence="1">
    <location>
        <begin position="34"/>
        <end position="55"/>
    </location>
</feature>
<dbReference type="Pfam" id="PF05569">
    <property type="entry name" value="Peptidase_M56"/>
    <property type="match status" value="1"/>
</dbReference>
<name>A0A1H9CAT6_9FLAO</name>
<dbReference type="InterPro" id="IPR052173">
    <property type="entry name" value="Beta-lactam_resp_regulator"/>
</dbReference>
<dbReference type="PANTHER" id="PTHR34978">
    <property type="entry name" value="POSSIBLE SENSOR-TRANSDUCER PROTEIN BLAR"/>
    <property type="match status" value="1"/>
</dbReference>
<dbReference type="EMBL" id="FOFN01000001">
    <property type="protein sequence ID" value="SEP98264.1"/>
    <property type="molecule type" value="Genomic_DNA"/>
</dbReference>
<keyword evidence="1" id="KW-1133">Transmembrane helix</keyword>
<evidence type="ECO:0000256" key="1">
    <source>
        <dbReference type="SAM" id="Phobius"/>
    </source>
</evidence>
<evidence type="ECO:0000313" key="4">
    <source>
        <dbReference type="Proteomes" id="UP000198999"/>
    </source>
</evidence>
<keyword evidence="1" id="KW-0472">Membrane</keyword>
<keyword evidence="1" id="KW-0812">Transmembrane</keyword>
<dbReference type="PANTHER" id="PTHR34978:SF3">
    <property type="entry name" value="SLR0241 PROTEIN"/>
    <property type="match status" value="1"/>
</dbReference>
<dbReference type="STRING" id="419940.SAMN05421824_0848"/>
<gene>
    <name evidence="3" type="ORF">SAMN05421824_0848</name>
</gene>
<proteinExistence type="predicted"/>
<dbReference type="OrthoDB" id="1522859at2"/>
<keyword evidence="4" id="KW-1185">Reference proteome</keyword>
<dbReference type="InterPro" id="IPR008756">
    <property type="entry name" value="Peptidase_M56"/>
</dbReference>
<feature type="transmembrane region" description="Helical" evidence="1">
    <location>
        <begin position="264"/>
        <end position="283"/>
    </location>
</feature>
<protein>
    <submittedName>
        <fullName evidence="3">Signal transducer regulating beta-lactamase production, contains metallopeptidase domain</fullName>
    </submittedName>
</protein>